<dbReference type="RefSeq" id="WP_283764704.1">
    <property type="nucleotide sequence ID" value="NZ_JAQPOK010000164.1"/>
</dbReference>
<organism evidence="3 4">
    <name type="scientific">Roseofilum halophilum BLCC-M91</name>
    <dbReference type="NCBI Taxonomy" id="3022259"/>
    <lineage>
        <taxon>Bacteria</taxon>
        <taxon>Bacillati</taxon>
        <taxon>Cyanobacteriota</taxon>
        <taxon>Cyanophyceae</taxon>
        <taxon>Desertifilales</taxon>
        <taxon>Desertifilaceae</taxon>
        <taxon>Roseofilum</taxon>
        <taxon>Roseofilum halophilum</taxon>
    </lineage>
</organism>
<feature type="domain" description="NB-ARC" evidence="1">
    <location>
        <begin position="141"/>
        <end position="237"/>
    </location>
</feature>
<sequence>MLQFVDRLVEKQTGEHLNNLQKEIIQGLWQGKTYQEISESGANGYNENYIGDTSRQLFKVLSEQLDEDIKKSNFCWTIERIINSPQSLVGVVNQNITWCPYHDRAVTNDKITSPELAKSATKYHDLSLAPKIRKFCDRTTELSILSNWLCNQNMPLISVVGRAGIGKTSLVKRWIDLNLEQFDTVIWKSIRFSPTLNTIIEDILTTVNPDTILTHPLLTQLFHFLRDRRCLLVLDDFQDIFIPGQLAGHYQPEAQDYHTLLTKITEIDHQSTLLIISQEKNQQMIALDAELYPIKCLELRGFETTEILKNVGLGDSDSALQILKSYEGHPIYLKEISSLIQTLFSSNIAEFLTEEDLILTQNMQTQMKTYFNRLSPAEQQIAIHFSQSNLPISREQLKADLSLSSTDLINGLDSLKRRYVLTAIESEGIAFRLSPVFRAYIRSFT</sequence>
<reference evidence="3 4" key="1">
    <citation type="submission" date="2023-01" db="EMBL/GenBank/DDBJ databases">
        <title>Novel diversity within Roseofilum (Cyanobacteria; Desertifilaceae) from marine benthic mats with descriptions of four novel species.</title>
        <authorList>
            <person name="Wang Y."/>
            <person name="Berthold D.E."/>
            <person name="Hu J."/>
            <person name="Lefler F.W."/>
            <person name="Laughinghouse H.D. IV."/>
        </authorList>
    </citation>
    <scope>NUCLEOTIDE SEQUENCE [LARGE SCALE GENOMIC DNA]</scope>
    <source>
        <strain evidence="3 4">BLCC-M91</strain>
    </source>
</reference>
<dbReference type="Gene3D" id="3.40.50.300">
    <property type="entry name" value="P-loop containing nucleotide triphosphate hydrolases"/>
    <property type="match status" value="1"/>
</dbReference>
<evidence type="ECO:0000259" key="1">
    <source>
        <dbReference type="Pfam" id="PF00931"/>
    </source>
</evidence>
<dbReference type="Pfam" id="PF00931">
    <property type="entry name" value="NB-ARC"/>
    <property type="match status" value="1"/>
</dbReference>
<dbReference type="SUPFAM" id="SSF52540">
    <property type="entry name" value="P-loop containing nucleoside triphosphate hydrolases"/>
    <property type="match status" value="1"/>
</dbReference>
<dbReference type="InterPro" id="IPR027417">
    <property type="entry name" value="P-loop_NTPase"/>
</dbReference>
<dbReference type="InterPro" id="IPR058651">
    <property type="entry name" value="HTH_VMAP-M9"/>
</dbReference>
<dbReference type="PRINTS" id="PR00364">
    <property type="entry name" value="DISEASERSIST"/>
</dbReference>
<keyword evidence="4" id="KW-1185">Reference proteome</keyword>
<dbReference type="EMBL" id="JAQPOK010000164">
    <property type="protein sequence ID" value="MDJ1181408.1"/>
    <property type="molecule type" value="Genomic_DNA"/>
</dbReference>
<dbReference type="InterPro" id="IPR002182">
    <property type="entry name" value="NB-ARC"/>
</dbReference>
<evidence type="ECO:0000313" key="3">
    <source>
        <dbReference type="EMBL" id="MDJ1181408.1"/>
    </source>
</evidence>
<dbReference type="Proteomes" id="UP001231370">
    <property type="component" value="Unassembled WGS sequence"/>
</dbReference>
<comment type="caution">
    <text evidence="3">The sequence shown here is derived from an EMBL/GenBank/DDBJ whole genome shotgun (WGS) entry which is preliminary data.</text>
</comment>
<evidence type="ECO:0000313" key="4">
    <source>
        <dbReference type="Proteomes" id="UP001231370"/>
    </source>
</evidence>
<dbReference type="Pfam" id="PF26355">
    <property type="entry name" value="HTH_VMAP-M9"/>
    <property type="match status" value="1"/>
</dbReference>
<accession>A0ABT7BQD0</accession>
<feature type="domain" description="vWA-MoxR associated protein N-terminal HTH" evidence="2">
    <location>
        <begin position="1"/>
        <end position="81"/>
    </location>
</feature>
<name>A0ABT7BQD0_9CYAN</name>
<proteinExistence type="predicted"/>
<gene>
    <name evidence="3" type="ORF">PJF56_21315</name>
</gene>
<protein>
    <submittedName>
        <fullName evidence="3">NB-ARC domain-containing protein</fullName>
    </submittedName>
</protein>
<evidence type="ECO:0000259" key="2">
    <source>
        <dbReference type="Pfam" id="PF26355"/>
    </source>
</evidence>